<proteinExistence type="predicted"/>
<keyword evidence="3" id="KW-0804">Transcription</keyword>
<dbReference type="Proteomes" id="UP000282832">
    <property type="component" value="Unassembled WGS sequence"/>
</dbReference>
<dbReference type="AlphaFoldDB" id="A0A437PP47"/>
<evidence type="ECO:0000256" key="2">
    <source>
        <dbReference type="ARBA" id="ARBA00023125"/>
    </source>
</evidence>
<sequence>MPDKELQTEEKIKEVARKIFQEKGFEGAKTRDIAKEAGINLALMNYYFRSKKALFEMIMMETVQDFFQMVFQILNKPDTSLMDKIDGFVNTYIETLKKNPEVPLFILSCVKSNGAEFQKKFSMFHMISELHFFKQFQELVKQGKVKNIHPAHFLMNLAGMIVFPFVASPMIKLVTQIPESEFDLLMDQRKKLVPMWLKDMLFETTLEKN</sequence>
<dbReference type="Pfam" id="PF00440">
    <property type="entry name" value="TetR_N"/>
    <property type="match status" value="1"/>
</dbReference>
<feature type="domain" description="HTH tetR-type" evidence="5">
    <location>
        <begin position="6"/>
        <end position="66"/>
    </location>
</feature>
<dbReference type="SUPFAM" id="SSF48498">
    <property type="entry name" value="Tetracyclin repressor-like, C-terminal domain"/>
    <property type="match status" value="1"/>
</dbReference>
<keyword evidence="1" id="KW-0805">Transcription regulation</keyword>
<dbReference type="InterPro" id="IPR009057">
    <property type="entry name" value="Homeodomain-like_sf"/>
</dbReference>
<dbReference type="InterPro" id="IPR050109">
    <property type="entry name" value="HTH-type_TetR-like_transc_reg"/>
</dbReference>
<evidence type="ECO:0000313" key="6">
    <source>
        <dbReference type="EMBL" id="RVU24037.1"/>
    </source>
</evidence>
<dbReference type="OrthoDB" id="9789566at2"/>
<gene>
    <name evidence="6" type="ORF">EOJ36_08910</name>
</gene>
<reference evidence="6 7" key="1">
    <citation type="submission" date="2019-01" db="EMBL/GenBank/DDBJ databases">
        <authorList>
            <person name="Chen W.-M."/>
        </authorList>
    </citation>
    <scope>NUCLEOTIDE SEQUENCE [LARGE SCALE GENOMIC DNA]</scope>
    <source>
        <strain evidence="6 7">FSY-15</strain>
    </source>
</reference>
<evidence type="ECO:0000256" key="3">
    <source>
        <dbReference type="ARBA" id="ARBA00023163"/>
    </source>
</evidence>
<keyword evidence="7" id="KW-1185">Reference proteome</keyword>
<dbReference type="InterPro" id="IPR036271">
    <property type="entry name" value="Tet_transcr_reg_TetR-rel_C_sf"/>
</dbReference>
<dbReference type="PANTHER" id="PTHR30055:SF234">
    <property type="entry name" value="HTH-TYPE TRANSCRIPTIONAL REGULATOR BETI"/>
    <property type="match status" value="1"/>
</dbReference>
<dbReference type="InterPro" id="IPR001647">
    <property type="entry name" value="HTH_TetR"/>
</dbReference>
<dbReference type="PANTHER" id="PTHR30055">
    <property type="entry name" value="HTH-TYPE TRANSCRIPTIONAL REGULATOR RUTR"/>
    <property type="match status" value="1"/>
</dbReference>
<evidence type="ECO:0000256" key="4">
    <source>
        <dbReference type="PROSITE-ProRule" id="PRU00335"/>
    </source>
</evidence>
<keyword evidence="2 4" id="KW-0238">DNA-binding</keyword>
<name>A0A437PP47_9BACT</name>
<organism evidence="6 7">
    <name type="scientific">Sandaracinomonas limnophila</name>
    <dbReference type="NCBI Taxonomy" id="1862386"/>
    <lineage>
        <taxon>Bacteria</taxon>
        <taxon>Pseudomonadati</taxon>
        <taxon>Bacteroidota</taxon>
        <taxon>Cytophagia</taxon>
        <taxon>Cytophagales</taxon>
        <taxon>Flectobacillaceae</taxon>
        <taxon>Sandaracinomonas</taxon>
    </lineage>
</organism>
<dbReference type="SUPFAM" id="SSF46689">
    <property type="entry name" value="Homeodomain-like"/>
    <property type="match status" value="1"/>
</dbReference>
<dbReference type="Gene3D" id="1.10.357.10">
    <property type="entry name" value="Tetracycline Repressor, domain 2"/>
    <property type="match status" value="1"/>
</dbReference>
<dbReference type="PROSITE" id="PS50977">
    <property type="entry name" value="HTH_TETR_2"/>
    <property type="match status" value="1"/>
</dbReference>
<evidence type="ECO:0000256" key="1">
    <source>
        <dbReference type="ARBA" id="ARBA00023015"/>
    </source>
</evidence>
<dbReference type="GO" id="GO:0003700">
    <property type="term" value="F:DNA-binding transcription factor activity"/>
    <property type="evidence" value="ECO:0007669"/>
    <property type="project" value="TreeGrafter"/>
</dbReference>
<dbReference type="PRINTS" id="PR00455">
    <property type="entry name" value="HTHTETR"/>
</dbReference>
<protein>
    <submittedName>
        <fullName evidence="6">TetR/AcrR family transcriptional regulator</fullName>
    </submittedName>
</protein>
<dbReference type="GO" id="GO:0000976">
    <property type="term" value="F:transcription cis-regulatory region binding"/>
    <property type="evidence" value="ECO:0007669"/>
    <property type="project" value="TreeGrafter"/>
</dbReference>
<evidence type="ECO:0000259" key="5">
    <source>
        <dbReference type="PROSITE" id="PS50977"/>
    </source>
</evidence>
<dbReference type="RefSeq" id="WP_127804523.1">
    <property type="nucleotide sequence ID" value="NZ_SACY01000004.1"/>
</dbReference>
<evidence type="ECO:0000313" key="7">
    <source>
        <dbReference type="Proteomes" id="UP000282832"/>
    </source>
</evidence>
<feature type="DNA-binding region" description="H-T-H motif" evidence="4">
    <location>
        <begin position="29"/>
        <end position="48"/>
    </location>
</feature>
<accession>A0A437PP47</accession>
<dbReference type="EMBL" id="SACY01000004">
    <property type="protein sequence ID" value="RVU24037.1"/>
    <property type="molecule type" value="Genomic_DNA"/>
</dbReference>
<comment type="caution">
    <text evidence="6">The sequence shown here is derived from an EMBL/GenBank/DDBJ whole genome shotgun (WGS) entry which is preliminary data.</text>
</comment>